<comment type="caution">
    <text evidence="1">The sequence shown here is derived from an EMBL/GenBank/DDBJ whole genome shotgun (WGS) entry which is preliminary data.</text>
</comment>
<organism evidence="1 2">
    <name type="scientific">Streptomyces montanus</name>
    <dbReference type="NCBI Taxonomy" id="2580423"/>
    <lineage>
        <taxon>Bacteria</taxon>
        <taxon>Bacillati</taxon>
        <taxon>Actinomycetota</taxon>
        <taxon>Actinomycetes</taxon>
        <taxon>Kitasatosporales</taxon>
        <taxon>Streptomycetaceae</taxon>
        <taxon>Streptomyces</taxon>
    </lineage>
</organism>
<dbReference type="EMBL" id="VBZC01000017">
    <property type="protein sequence ID" value="TLS44941.1"/>
    <property type="molecule type" value="Genomic_DNA"/>
</dbReference>
<sequence>MYIVYAASAHHDPSVRHVSYSRLETLCGKYAGPISQRGGSFMVVTGKRGATMNEAVAAVAPRGGWDTDLTRLGEPWTRDSEPTRMKVPSARSIANLGKPQDLRARIAADERFPQWRAAYEAAREQEEHKAAQARAEREARIVPLRIYIPTPEFKDIAGGHRLVDHPFHEAACHDCLLLGTVEYFRQGRQKRLHGCCARPESVNSDVLTNRAAYQTLTLDELAGLWWRYTTLDLGMGIEDWRLIANHPCLAATFTFRDREYGLRHSQDGTYIWAEKLENRGRLRPDRINTQYETTYKQVVFHIHGLENKYENTYFITWTPGRQDVILHAAEGQIRAVLRLTGLTRPGDPLAEVTDAVCDTFGAIADITFQTRIYE</sequence>
<evidence type="ECO:0000313" key="1">
    <source>
        <dbReference type="EMBL" id="TLS44941.1"/>
    </source>
</evidence>
<dbReference type="Proteomes" id="UP000305906">
    <property type="component" value="Unassembled WGS sequence"/>
</dbReference>
<protein>
    <submittedName>
        <fullName evidence="1">Uncharacterized protein</fullName>
    </submittedName>
</protein>
<dbReference type="RefSeq" id="WP_138046100.1">
    <property type="nucleotide sequence ID" value="NZ_VBZC01000017.1"/>
</dbReference>
<name>A0A5R9FNM3_9ACTN</name>
<reference evidence="1 2" key="1">
    <citation type="submission" date="2019-05" db="EMBL/GenBank/DDBJ databases">
        <title>Streptomyces sp. NEAU-C151, a novel actinomycete isolated from soil.</title>
        <authorList>
            <person name="Han L."/>
            <person name="Jiang H."/>
        </authorList>
    </citation>
    <scope>NUCLEOTIDE SEQUENCE [LARGE SCALE GENOMIC DNA]</scope>
    <source>
        <strain evidence="1 2">NEAU-C151</strain>
    </source>
</reference>
<proteinExistence type="predicted"/>
<accession>A0A5R9FNM3</accession>
<dbReference type="AlphaFoldDB" id="A0A5R9FNM3"/>
<keyword evidence="2" id="KW-1185">Reference proteome</keyword>
<evidence type="ECO:0000313" key="2">
    <source>
        <dbReference type="Proteomes" id="UP000305906"/>
    </source>
</evidence>
<gene>
    <name evidence="1" type="ORF">FE633_17515</name>
</gene>